<comment type="similarity">
    <text evidence="1">Belongs to the UPF0065 (bug) family.</text>
</comment>
<organism evidence="3 4">
    <name type="scientific">Plastoroseomonas hellenica</name>
    <dbReference type="NCBI Taxonomy" id="2687306"/>
    <lineage>
        <taxon>Bacteria</taxon>
        <taxon>Pseudomonadati</taxon>
        <taxon>Pseudomonadota</taxon>
        <taxon>Alphaproteobacteria</taxon>
        <taxon>Acetobacterales</taxon>
        <taxon>Acetobacteraceae</taxon>
        <taxon>Plastoroseomonas</taxon>
    </lineage>
</organism>
<comment type="caution">
    <text evidence="3">The sequence shown here is derived from an EMBL/GenBank/DDBJ whole genome shotgun (WGS) entry which is preliminary data.</text>
</comment>
<dbReference type="PIRSF" id="PIRSF017082">
    <property type="entry name" value="YflP"/>
    <property type="match status" value="1"/>
</dbReference>
<keyword evidence="2" id="KW-0732">Signal</keyword>
<dbReference type="Gene3D" id="3.40.190.10">
    <property type="entry name" value="Periplasmic binding protein-like II"/>
    <property type="match status" value="1"/>
</dbReference>
<evidence type="ECO:0000313" key="3">
    <source>
        <dbReference type="EMBL" id="MBR0666082.1"/>
    </source>
</evidence>
<dbReference type="PANTHER" id="PTHR42928:SF5">
    <property type="entry name" value="BLR1237 PROTEIN"/>
    <property type="match status" value="1"/>
</dbReference>
<reference evidence="4" key="1">
    <citation type="journal article" date="2021" name="Syst. Appl. Microbiol.">
        <title>Roseomonas hellenica sp. nov., isolated from roots of wild-growing Alkanna tinctoria.</title>
        <authorList>
            <person name="Rat A."/>
            <person name="Naranjo H.D."/>
            <person name="Lebbe L."/>
            <person name="Cnockaert M."/>
            <person name="Krigas N."/>
            <person name="Grigoriadou K."/>
            <person name="Maloupa E."/>
            <person name="Willems A."/>
        </authorList>
    </citation>
    <scope>NUCLEOTIDE SEQUENCE [LARGE SCALE GENOMIC DNA]</scope>
    <source>
        <strain evidence="4">LMG 31523</strain>
    </source>
</reference>
<dbReference type="RefSeq" id="WP_211853757.1">
    <property type="nucleotide sequence ID" value="NZ_JAAGBB010000020.1"/>
</dbReference>
<keyword evidence="4" id="KW-1185">Reference proteome</keyword>
<proteinExistence type="inferred from homology"/>
<dbReference type="EMBL" id="JAAGBB010000020">
    <property type="protein sequence ID" value="MBR0666082.1"/>
    <property type="molecule type" value="Genomic_DNA"/>
</dbReference>
<dbReference type="SUPFAM" id="SSF53850">
    <property type="entry name" value="Periplasmic binding protein-like II"/>
    <property type="match status" value="1"/>
</dbReference>
<feature type="chain" id="PRO_5046503648" evidence="2">
    <location>
        <begin position="23"/>
        <end position="325"/>
    </location>
</feature>
<dbReference type="CDD" id="cd07012">
    <property type="entry name" value="PBP2_Bug_TTT"/>
    <property type="match status" value="1"/>
</dbReference>
<dbReference type="PANTHER" id="PTHR42928">
    <property type="entry name" value="TRICARBOXYLATE-BINDING PROTEIN"/>
    <property type="match status" value="1"/>
</dbReference>
<accession>A0ABS5F0L5</accession>
<dbReference type="InterPro" id="IPR005064">
    <property type="entry name" value="BUG"/>
</dbReference>
<dbReference type="Pfam" id="PF03401">
    <property type="entry name" value="TctC"/>
    <property type="match status" value="1"/>
</dbReference>
<gene>
    <name evidence="3" type="ORF">GXW71_17110</name>
</gene>
<evidence type="ECO:0000256" key="2">
    <source>
        <dbReference type="SAM" id="SignalP"/>
    </source>
</evidence>
<name>A0ABS5F0L5_9PROT</name>
<dbReference type="Proteomes" id="UP001196870">
    <property type="component" value="Unassembled WGS sequence"/>
</dbReference>
<evidence type="ECO:0000313" key="4">
    <source>
        <dbReference type="Proteomes" id="UP001196870"/>
    </source>
</evidence>
<dbReference type="Gene3D" id="3.40.190.150">
    <property type="entry name" value="Bordetella uptake gene, domain 1"/>
    <property type="match status" value="1"/>
</dbReference>
<dbReference type="InterPro" id="IPR042100">
    <property type="entry name" value="Bug_dom1"/>
</dbReference>
<sequence length="325" mass="33705">MIQRRALLGAISLGAAAPAAWAQTEAFPNRPVSMVVAFPPGGQADVVARPVAAALERLWRVPVPVQNRAGAAGEIGNGAVARAAPDGYTILMALSSVVVLPEAAKLFGRAPAYTLDQLQPLALVSADPVLLAVPAASPWRTLEEFIADAKRRPGEISYSSSGNYSALHLPMAMLAAAAEIDMLHVPFQGGAPALTALVAGQVQALASGPGPISPHVREGRLRVLASWGARPIAGFEDVPTLLSKGFSGVEYYIWCGAYAPAGIQAPIAQRLRQGLAAAAADPDVVRALNAAGSAIDHRDGDAFARFAAADAERLARVVQRIGRID</sequence>
<feature type="signal peptide" evidence="2">
    <location>
        <begin position="1"/>
        <end position="22"/>
    </location>
</feature>
<evidence type="ECO:0000256" key="1">
    <source>
        <dbReference type="ARBA" id="ARBA00006987"/>
    </source>
</evidence>
<protein>
    <submittedName>
        <fullName evidence="3">Tripartite tricarboxylate transporter substrate binding protein</fullName>
    </submittedName>
</protein>